<sequence>MKAIFLILLLLSSKLLAKEKHLILAEGNGWFPHMAENLIENHPSISQLPFSGFVVVGNSFTDLVMQKKKKVSYQKVWNELKGLKGLYKDQTHNFLQINIHFPADFWDDKAWEQVRQNFSVVARVSKDLGFKGIVFDDEPYTPSAKKMVNYKFPSIQEIETKPKLYSSEEKLGAEPTWVDKHAYRNKKYTFPQHMQQVTLRFKHIMSSMTKVYPKMTTLVYLGPSLSHSNSNKNYPIVIDMGLPRENEYHGAIFTGLKQGLAKEASLHDMGESYKYRKNEHFGYAYQWRKNDIAKDIYNDNLNPNLHWTLPKSERLTWSSEVEVGFMVFNKGQKSSYPQFTTLNHSSVEETEKTLYKALKYSDEYVIYYCEEQDWLLPNKKFPLPNVWMQMMKRVYAKLNHYAFDKR</sequence>
<dbReference type="AlphaFoldDB" id="A0A6S6TGP8"/>
<evidence type="ECO:0000256" key="1">
    <source>
        <dbReference type="SAM" id="SignalP"/>
    </source>
</evidence>
<name>A0A6S6TGP8_9BACT</name>
<gene>
    <name evidence="2" type="ORF">HELGO_WM8525</name>
</gene>
<keyword evidence="1" id="KW-0732">Signal</keyword>
<evidence type="ECO:0000313" key="2">
    <source>
        <dbReference type="EMBL" id="CAA6818525.1"/>
    </source>
</evidence>
<organism evidence="2">
    <name type="scientific">uncultured Sulfurovum sp</name>
    <dbReference type="NCBI Taxonomy" id="269237"/>
    <lineage>
        <taxon>Bacteria</taxon>
        <taxon>Pseudomonadati</taxon>
        <taxon>Campylobacterota</taxon>
        <taxon>Epsilonproteobacteria</taxon>
        <taxon>Campylobacterales</taxon>
        <taxon>Sulfurovaceae</taxon>
        <taxon>Sulfurovum</taxon>
        <taxon>environmental samples</taxon>
    </lineage>
</organism>
<dbReference type="EMBL" id="CACVAX010000052">
    <property type="protein sequence ID" value="CAA6818525.1"/>
    <property type="molecule type" value="Genomic_DNA"/>
</dbReference>
<protein>
    <submittedName>
        <fullName evidence="2">Uncharacterized protein</fullName>
    </submittedName>
</protein>
<feature type="signal peptide" evidence="1">
    <location>
        <begin position="1"/>
        <end position="17"/>
    </location>
</feature>
<accession>A0A6S6TGP8</accession>
<proteinExistence type="predicted"/>
<reference evidence="2" key="1">
    <citation type="submission" date="2020-01" db="EMBL/GenBank/DDBJ databases">
        <authorList>
            <person name="Meier V. D."/>
            <person name="Meier V D."/>
        </authorList>
    </citation>
    <scope>NUCLEOTIDE SEQUENCE</scope>
    <source>
        <strain evidence="2">HLG_WM_MAG_04</strain>
    </source>
</reference>
<feature type="chain" id="PRO_5028385631" evidence="1">
    <location>
        <begin position="18"/>
        <end position="406"/>
    </location>
</feature>